<dbReference type="RefSeq" id="XP_033578851.1">
    <property type="nucleotide sequence ID" value="XM_033719707.1"/>
</dbReference>
<dbReference type="Proteomes" id="UP000504636">
    <property type="component" value="Unplaced"/>
</dbReference>
<reference evidence="2 4" key="1">
    <citation type="journal article" date="2020" name="Stud. Mycol.">
        <title>101 Dothideomycetes genomes: a test case for predicting lifestyles and emergence of pathogens.</title>
        <authorList>
            <person name="Haridas S."/>
            <person name="Albert R."/>
            <person name="Binder M."/>
            <person name="Bloem J."/>
            <person name="Labutti K."/>
            <person name="Salamov A."/>
            <person name="Andreopoulos B."/>
            <person name="Baker S."/>
            <person name="Barry K."/>
            <person name="Bills G."/>
            <person name="Bluhm B."/>
            <person name="Cannon C."/>
            <person name="Castanera R."/>
            <person name="Culley D."/>
            <person name="Daum C."/>
            <person name="Ezra D."/>
            <person name="Gonzalez J."/>
            <person name="Henrissat B."/>
            <person name="Kuo A."/>
            <person name="Liang C."/>
            <person name="Lipzen A."/>
            <person name="Lutzoni F."/>
            <person name="Magnuson J."/>
            <person name="Mondo S."/>
            <person name="Nolan M."/>
            <person name="Ohm R."/>
            <person name="Pangilinan J."/>
            <person name="Park H.-J."/>
            <person name="Ramirez L."/>
            <person name="Alfaro M."/>
            <person name="Sun H."/>
            <person name="Tritt A."/>
            <person name="Yoshinaga Y."/>
            <person name="Zwiers L.-H."/>
            <person name="Turgeon B."/>
            <person name="Goodwin S."/>
            <person name="Spatafora J."/>
            <person name="Crous P."/>
            <person name="Grigoriev I."/>
        </authorList>
    </citation>
    <scope>NUCLEOTIDE SEQUENCE</scope>
    <source>
        <strain evidence="2 4">CBS 304.34</strain>
    </source>
</reference>
<dbReference type="AlphaFoldDB" id="A0A6A6YVA1"/>
<reference evidence="4" key="2">
    <citation type="submission" date="2020-04" db="EMBL/GenBank/DDBJ databases">
        <authorList>
            <consortium name="NCBI Genome Project"/>
        </authorList>
    </citation>
    <scope>NUCLEOTIDE SEQUENCE</scope>
    <source>
        <strain evidence="4">CBS 304.34</strain>
    </source>
</reference>
<accession>A0A6A6YVA1</accession>
<evidence type="ECO:0008006" key="5">
    <source>
        <dbReference type="Google" id="ProtNLM"/>
    </source>
</evidence>
<reference evidence="4" key="3">
    <citation type="submission" date="2025-04" db="UniProtKB">
        <authorList>
            <consortium name="RefSeq"/>
        </authorList>
    </citation>
    <scope>IDENTIFICATION</scope>
    <source>
        <strain evidence="4">CBS 304.34</strain>
    </source>
</reference>
<dbReference type="SUPFAM" id="SSF51197">
    <property type="entry name" value="Clavaminate synthase-like"/>
    <property type="match status" value="1"/>
</dbReference>
<feature type="compositionally biased region" description="Polar residues" evidence="1">
    <location>
        <begin position="10"/>
        <end position="20"/>
    </location>
</feature>
<organism evidence="2">
    <name type="scientific">Mytilinidion resinicola</name>
    <dbReference type="NCBI Taxonomy" id="574789"/>
    <lineage>
        <taxon>Eukaryota</taxon>
        <taxon>Fungi</taxon>
        <taxon>Dikarya</taxon>
        <taxon>Ascomycota</taxon>
        <taxon>Pezizomycotina</taxon>
        <taxon>Dothideomycetes</taxon>
        <taxon>Pleosporomycetidae</taxon>
        <taxon>Mytilinidiales</taxon>
        <taxon>Mytilinidiaceae</taxon>
        <taxon>Mytilinidion</taxon>
    </lineage>
</organism>
<keyword evidence="3" id="KW-1185">Reference proteome</keyword>
<dbReference type="EMBL" id="MU003698">
    <property type="protein sequence ID" value="KAF2811887.1"/>
    <property type="molecule type" value="Genomic_DNA"/>
</dbReference>
<evidence type="ECO:0000313" key="3">
    <source>
        <dbReference type="Proteomes" id="UP000504636"/>
    </source>
</evidence>
<proteinExistence type="predicted"/>
<name>A0A6A6YVA1_9PEZI</name>
<sequence>MVAPPKAPLDSTTTIPSTGSKLVPSIQTKHEAALGTLLREMLACKDSIPLYSGLRQSKWQQMLQIGIYVLQNSAWPAIWASEHLDLGPNTVQSLDDADVMYTTWDHLEAYIDSGKTLTLPTVVRGEIPQQRHSESSVRQQFSERMEDRFGNNKIDVQDPSIHIDQASARAVPTAEVLQRLEQAKKHLSNDSLPYNLLNLRDVVEKPIPDILERRRFQLINSLSDRALSRKGSNSVAGKPHTDPIKNAAGEPYIDFYSCRSFNLYAQRGAVSGCHIDWLNGTWARLWTGLKAWPVMTNLTEQEMERYKKFESLYLPEKNRLKMVVLEPGDTLIMPPGTMVVHAPITIEDALMDGGMFWDEQQILSILRNIHTVANHPGLSNELVARQFAGVMDALEKWIESDAKRFAGSRDEGDFKAEFQEILADLKSVISCDCAAPHCKPAKCPCFQSRSGCSHWCASHKSRSCQQ</sequence>
<evidence type="ECO:0000313" key="4">
    <source>
        <dbReference type="RefSeq" id="XP_033578851.1"/>
    </source>
</evidence>
<evidence type="ECO:0000256" key="1">
    <source>
        <dbReference type="SAM" id="MobiDB-lite"/>
    </source>
</evidence>
<evidence type="ECO:0000313" key="2">
    <source>
        <dbReference type="EMBL" id="KAF2811887.1"/>
    </source>
</evidence>
<feature type="region of interest" description="Disordered" evidence="1">
    <location>
        <begin position="1"/>
        <end position="21"/>
    </location>
</feature>
<gene>
    <name evidence="2 4" type="ORF">BDZ99DRAFT_461844</name>
</gene>
<protein>
    <recommendedName>
        <fullName evidence="5">JmjC domain-containing protein</fullName>
    </recommendedName>
</protein>
<dbReference type="Gene3D" id="2.60.120.650">
    <property type="entry name" value="Cupin"/>
    <property type="match status" value="1"/>
</dbReference>
<dbReference type="OrthoDB" id="4161428at2759"/>
<dbReference type="GeneID" id="54460600"/>